<sequence length="132" mass="14726">MPSEIKPLNINSTYVVMDGSGNAMPVSVSDTFYEELSRTFGDFKNKRLVSQLNFDRDWGTWEMHPAGEEFVCLISGQIDLILKQNGVENRLPLDTPGSYVIVPKGIWHTAKVHQPCSVLFITPGEGTQNRAV</sequence>
<name>A0ABV0KAW1_9CYAN</name>
<dbReference type="Proteomes" id="UP001482513">
    <property type="component" value="Unassembled WGS sequence"/>
</dbReference>
<dbReference type="InterPro" id="IPR011051">
    <property type="entry name" value="RmlC_Cupin_sf"/>
</dbReference>
<comment type="caution">
    <text evidence="1">The sequence shown here is derived from an EMBL/GenBank/DDBJ whole genome shotgun (WGS) entry which is preliminary data.</text>
</comment>
<accession>A0ABV0KAW1</accession>
<reference evidence="1 2" key="1">
    <citation type="submission" date="2022-04" db="EMBL/GenBank/DDBJ databases">
        <title>Positive selection, recombination, and allopatry shape intraspecific diversity of widespread and dominant cyanobacteria.</title>
        <authorList>
            <person name="Wei J."/>
            <person name="Shu W."/>
            <person name="Hu C."/>
        </authorList>
    </citation>
    <scope>NUCLEOTIDE SEQUENCE [LARGE SCALE GENOMIC DNA]</scope>
    <source>
        <strain evidence="1 2">DQ-A4</strain>
    </source>
</reference>
<dbReference type="RefSeq" id="WP_190697627.1">
    <property type="nucleotide sequence ID" value="NZ_JAMPKX010000016.1"/>
</dbReference>
<dbReference type="EMBL" id="JAMPKX010000016">
    <property type="protein sequence ID" value="MEP0949884.1"/>
    <property type="molecule type" value="Genomic_DNA"/>
</dbReference>
<dbReference type="Gene3D" id="2.60.120.10">
    <property type="entry name" value="Jelly Rolls"/>
    <property type="match status" value="1"/>
</dbReference>
<dbReference type="InterPro" id="IPR014710">
    <property type="entry name" value="RmlC-like_jellyroll"/>
</dbReference>
<gene>
    <name evidence="1" type="ORF">NC992_23630</name>
</gene>
<proteinExistence type="predicted"/>
<organism evidence="1 2">
    <name type="scientific">Leptolyngbya subtilissima DQ-A4</name>
    <dbReference type="NCBI Taxonomy" id="2933933"/>
    <lineage>
        <taxon>Bacteria</taxon>
        <taxon>Bacillati</taxon>
        <taxon>Cyanobacteriota</taxon>
        <taxon>Cyanophyceae</taxon>
        <taxon>Leptolyngbyales</taxon>
        <taxon>Leptolyngbyaceae</taxon>
        <taxon>Leptolyngbya group</taxon>
        <taxon>Leptolyngbya</taxon>
    </lineage>
</organism>
<protein>
    <submittedName>
        <fullName evidence="1">WxcM-like domain-containing protein</fullName>
    </submittedName>
</protein>
<evidence type="ECO:0000313" key="2">
    <source>
        <dbReference type="Proteomes" id="UP001482513"/>
    </source>
</evidence>
<dbReference type="SUPFAM" id="SSF51182">
    <property type="entry name" value="RmlC-like cupins"/>
    <property type="match status" value="1"/>
</dbReference>
<evidence type="ECO:0000313" key="1">
    <source>
        <dbReference type="EMBL" id="MEP0949884.1"/>
    </source>
</evidence>
<keyword evidence="2" id="KW-1185">Reference proteome</keyword>